<name>W8JLR2_9CHLA</name>
<dbReference type="EMBL" id="CP006571">
    <property type="protein sequence ID" value="AHK63204.1"/>
    <property type="molecule type" value="Genomic_DNA"/>
</dbReference>
<dbReference type="PATRIC" id="fig|1229831.3.peg.341"/>
<dbReference type="HOGENOM" id="CLU_088874_0_0_0"/>
<dbReference type="STRING" id="1229831.M832_03390"/>
<dbReference type="KEGG" id="cav:M832_03390"/>
<dbReference type="AlphaFoldDB" id="W8JLR2"/>
<dbReference type="Proteomes" id="UP000019433">
    <property type="component" value="Chromosome"/>
</dbReference>
<protein>
    <submittedName>
        <fullName evidence="1">Uncharacterized protein</fullName>
    </submittedName>
</protein>
<dbReference type="RefSeq" id="WP_038500432.1">
    <property type="nucleotide sequence ID" value="NZ_CP006571.1"/>
</dbReference>
<organism evidence="1 2">
    <name type="scientific">Chlamydia avium 10DC88</name>
    <dbReference type="NCBI Taxonomy" id="1229831"/>
    <lineage>
        <taxon>Bacteria</taxon>
        <taxon>Pseudomonadati</taxon>
        <taxon>Chlamydiota</taxon>
        <taxon>Chlamydiia</taxon>
        <taxon>Chlamydiales</taxon>
        <taxon>Chlamydiaceae</taxon>
        <taxon>Chlamydia/Chlamydophila group</taxon>
        <taxon>Chlamydia</taxon>
    </lineage>
</organism>
<evidence type="ECO:0000313" key="2">
    <source>
        <dbReference type="Proteomes" id="UP000019433"/>
    </source>
</evidence>
<evidence type="ECO:0000313" key="1">
    <source>
        <dbReference type="EMBL" id="AHK63204.1"/>
    </source>
</evidence>
<proteinExistence type="predicted"/>
<gene>
    <name evidence="1" type="ORF">M832_03390</name>
</gene>
<accession>W8JLR2</accession>
<sequence>MTTPKTTVSFPTFVRLNIISKDLTEEKKNNALTVAGKTTAQNTNVEKLSSTNGGLQCNKNLFTKGTISATFQDNDTINFYGRVNLLNNTVRYTNKSAFNGAPQQYLPFSVYQGTELKYCMRSATSKGHTGGSGNIVRSVKWNGFDQQVEHMNYSCVYYGSDGNFLEFEASSSSPKLFRITVIFCKHGAWLDNGIGGIMQLYAVMDGQQVLLQAGTTQSTQFKRARAMQFPPVTFLAKSNGSFTLVNVGRGFRVAYFSWNVVQLPYYESS</sequence>
<reference evidence="1 2" key="1">
    <citation type="journal article" date="2014" name="Syst. Appl. Microbiol.">
        <title>Evidence for the existence of two new members of the family Chlamydiaceae and proposal of Chlamydia avium sp. nov. and Chlamydia gallinacea sp. nov.</title>
        <authorList>
            <person name="Sachse K."/>
            <person name="Laroucau K."/>
            <person name="Riege K."/>
            <person name="Wehner S."/>
            <person name="Dilcher M."/>
            <person name="Creasy H.H."/>
            <person name="Weidmann M."/>
            <person name="Myers G."/>
            <person name="Vorimore F."/>
            <person name="Vicari N."/>
            <person name="Magnino S."/>
            <person name="Liebler-Tenorio E."/>
            <person name="Ruettger A."/>
            <person name="Bavoil P.M."/>
            <person name="Hufert F.T."/>
            <person name="Rossello-Mora R."/>
            <person name="Marz M."/>
        </authorList>
    </citation>
    <scope>NUCLEOTIDE SEQUENCE [LARGE SCALE GENOMIC DNA]</scope>
    <source>
        <strain evidence="1 2">10DC88</strain>
    </source>
</reference>